<dbReference type="OrthoDB" id="9815745at2"/>
<dbReference type="GO" id="GO:0051539">
    <property type="term" value="F:4 iron, 4 sulfur cluster binding"/>
    <property type="evidence" value="ECO:0007669"/>
    <property type="project" value="UniProtKB-KW"/>
</dbReference>
<dbReference type="Pfam" id="PF13486">
    <property type="entry name" value="Dehalogenase"/>
    <property type="match status" value="1"/>
</dbReference>
<dbReference type="EMBL" id="FUYA01000002">
    <property type="protein sequence ID" value="SKA67484.1"/>
    <property type="molecule type" value="Genomic_DNA"/>
</dbReference>
<dbReference type="Gene3D" id="3.30.70.20">
    <property type="match status" value="1"/>
</dbReference>
<comment type="subcellular location">
    <subcellularLocation>
        <location evidence="1">Cell membrane</location>
    </subcellularLocation>
</comment>
<dbReference type="PANTHER" id="PTHR42827:SF1">
    <property type="entry name" value="IRON-SULFUR CLUSTER-BINDING PROTEIN"/>
    <property type="match status" value="1"/>
</dbReference>
<evidence type="ECO:0000256" key="9">
    <source>
        <dbReference type="ARBA" id="ARBA00023136"/>
    </source>
</evidence>
<dbReference type="Pfam" id="PF12838">
    <property type="entry name" value="Fer4_7"/>
    <property type="match status" value="1"/>
</dbReference>
<keyword evidence="7" id="KW-0408">Iron</keyword>
<evidence type="ECO:0000256" key="10">
    <source>
        <dbReference type="ARBA" id="ARBA00029374"/>
    </source>
</evidence>
<dbReference type="InterPro" id="IPR006311">
    <property type="entry name" value="TAT_signal"/>
</dbReference>
<dbReference type="GO" id="GO:0005886">
    <property type="term" value="C:plasma membrane"/>
    <property type="evidence" value="ECO:0007669"/>
    <property type="project" value="UniProtKB-SubCell"/>
</dbReference>
<evidence type="ECO:0000259" key="12">
    <source>
        <dbReference type="PROSITE" id="PS51379"/>
    </source>
</evidence>
<feature type="domain" description="4Fe-4S ferredoxin-type" evidence="12">
    <location>
        <begin position="342"/>
        <end position="372"/>
    </location>
</feature>
<evidence type="ECO:0000313" key="14">
    <source>
        <dbReference type="Proteomes" id="UP000189733"/>
    </source>
</evidence>
<dbReference type="Proteomes" id="UP000189733">
    <property type="component" value="Unassembled WGS sequence"/>
</dbReference>
<keyword evidence="3" id="KW-0004">4Fe-4S</keyword>
<dbReference type="STRING" id="1121442.SAMN02745702_00833"/>
<gene>
    <name evidence="13" type="ORF">SAMN02745702_00833</name>
</gene>
<evidence type="ECO:0000313" key="13">
    <source>
        <dbReference type="EMBL" id="SKA67484.1"/>
    </source>
</evidence>
<keyword evidence="4" id="KW-0479">Metal-binding</keyword>
<proteinExistence type="predicted"/>
<evidence type="ECO:0000256" key="7">
    <source>
        <dbReference type="ARBA" id="ARBA00023004"/>
    </source>
</evidence>
<evidence type="ECO:0000256" key="2">
    <source>
        <dbReference type="ARBA" id="ARBA00022475"/>
    </source>
</evidence>
<evidence type="ECO:0000256" key="3">
    <source>
        <dbReference type="ARBA" id="ARBA00022485"/>
    </source>
</evidence>
<dbReference type="GO" id="GO:0046872">
    <property type="term" value="F:metal ion binding"/>
    <property type="evidence" value="ECO:0007669"/>
    <property type="project" value="UniProtKB-KW"/>
</dbReference>
<reference evidence="13 14" key="1">
    <citation type="submission" date="2017-02" db="EMBL/GenBank/DDBJ databases">
        <authorList>
            <person name="Peterson S.W."/>
        </authorList>
    </citation>
    <scope>NUCLEOTIDE SEQUENCE [LARGE SCALE GENOMIC DNA]</scope>
    <source>
        <strain evidence="13 14">DSM 18034</strain>
    </source>
</reference>
<evidence type="ECO:0000256" key="11">
    <source>
        <dbReference type="SAM" id="SignalP"/>
    </source>
</evidence>
<dbReference type="PROSITE" id="PS51318">
    <property type="entry name" value="TAT"/>
    <property type="match status" value="1"/>
</dbReference>
<keyword evidence="5 11" id="KW-0732">Signal</keyword>
<dbReference type="InterPro" id="IPR017896">
    <property type="entry name" value="4Fe4S_Fe-S-bd"/>
</dbReference>
<protein>
    <submittedName>
        <fullName evidence="13">Reductive dehalogenase</fullName>
    </submittedName>
</protein>
<evidence type="ECO:0000256" key="4">
    <source>
        <dbReference type="ARBA" id="ARBA00022723"/>
    </source>
</evidence>
<dbReference type="NCBIfam" id="TIGR02486">
    <property type="entry name" value="RDH"/>
    <property type="match status" value="1"/>
</dbReference>
<dbReference type="PROSITE" id="PS51379">
    <property type="entry name" value="4FE4S_FER_2"/>
    <property type="match status" value="1"/>
</dbReference>
<keyword evidence="6" id="KW-0677">Repeat</keyword>
<organism evidence="13 14">
    <name type="scientific">Desulfobaculum bizertense DSM 18034</name>
    <dbReference type="NCBI Taxonomy" id="1121442"/>
    <lineage>
        <taxon>Bacteria</taxon>
        <taxon>Pseudomonadati</taxon>
        <taxon>Thermodesulfobacteriota</taxon>
        <taxon>Desulfovibrionia</taxon>
        <taxon>Desulfovibrionales</taxon>
        <taxon>Desulfovibrionaceae</taxon>
        <taxon>Desulfobaculum</taxon>
    </lineage>
</organism>
<comment type="cofactor">
    <cofactor evidence="10">
        <name>corrinoid</name>
        <dbReference type="ChEBI" id="CHEBI:33913"/>
    </cofactor>
</comment>
<sequence length="480" mass="53092">MESKEQKKGMNRRQFTKLLGGLSVGATGAALAGPMADAAAAEEQAQNLRDKFRKIKNPIKVDPNKFKRFNAKDQAFNSLPRDTGENCHEQAIQSSLQQWKTGSIGQNLPRTSIAEARTQMAFFWSMERMNTLTGYHGEGMENKGALSWNDELFDEEHMPDFPAPTLTDPKELTPLAKICARLGGADLVGICKLNRNWIYSDVQRNPYIPGDPITKKITFEDVEKPIETDDKLIIPDDVNYAIVTAFAMNRPLIQTSPSTISSGAASLGYSRMGFAAQTICAYIRAQGYHAIPCKNGVGLSVPMAIEAGLGQDGRNGLLITPEYGPNVRIDKILTNMPLIPDEPIDLGVHEFCRHCKKCARECPSKNITMGERSFDGPTSATLSGVYKWQNDPKKCLAFWVENGSVCSNCIAVCPFTKGKMWAHSVTEWSIKNVPAADGIWLNLDDAFHYGERRKTKDVFASTDIAPYGLDPDKFGKSRLR</sequence>
<dbReference type="SUPFAM" id="SSF54862">
    <property type="entry name" value="4Fe-4S ferredoxins"/>
    <property type="match status" value="1"/>
</dbReference>
<keyword evidence="8" id="KW-0411">Iron-sulfur</keyword>
<dbReference type="InterPro" id="IPR017900">
    <property type="entry name" value="4Fe4S_Fe_S_CS"/>
</dbReference>
<dbReference type="InterPro" id="IPR028894">
    <property type="entry name" value="RDH_dom"/>
</dbReference>
<evidence type="ECO:0000256" key="1">
    <source>
        <dbReference type="ARBA" id="ARBA00004236"/>
    </source>
</evidence>
<dbReference type="PANTHER" id="PTHR42827">
    <property type="entry name" value="IRON-SULFUR CLUSTER-BINDING PROTEIN-RELATED"/>
    <property type="match status" value="1"/>
</dbReference>
<evidence type="ECO:0000256" key="6">
    <source>
        <dbReference type="ARBA" id="ARBA00022737"/>
    </source>
</evidence>
<feature type="chain" id="PRO_5012278601" evidence="11">
    <location>
        <begin position="33"/>
        <end position="480"/>
    </location>
</feature>
<feature type="signal peptide" evidence="11">
    <location>
        <begin position="1"/>
        <end position="32"/>
    </location>
</feature>
<keyword evidence="14" id="KW-1185">Reference proteome</keyword>
<dbReference type="InterPro" id="IPR012832">
    <property type="entry name" value="RDH"/>
</dbReference>
<dbReference type="PROSITE" id="PS00198">
    <property type="entry name" value="4FE4S_FER_1"/>
    <property type="match status" value="1"/>
</dbReference>
<name>A0A1T4VR67_9BACT</name>
<keyword evidence="2" id="KW-1003">Cell membrane</keyword>
<dbReference type="AlphaFoldDB" id="A0A1T4VR67"/>
<evidence type="ECO:0000256" key="5">
    <source>
        <dbReference type="ARBA" id="ARBA00022729"/>
    </source>
</evidence>
<keyword evidence="9" id="KW-0472">Membrane</keyword>
<evidence type="ECO:0000256" key="8">
    <source>
        <dbReference type="ARBA" id="ARBA00023014"/>
    </source>
</evidence>
<accession>A0A1T4VR67</accession>